<keyword evidence="1" id="KW-0732">Signal</keyword>
<evidence type="ECO:0000313" key="2">
    <source>
        <dbReference type="EMBL" id="GKV41997.1"/>
    </source>
</evidence>
<name>A0AAV5M056_9ROSI</name>
<accession>A0AAV5M056</accession>
<keyword evidence="3" id="KW-1185">Reference proteome</keyword>
<protein>
    <recommendedName>
        <fullName evidence="4">Secreted protein</fullName>
    </recommendedName>
</protein>
<dbReference type="Proteomes" id="UP001054252">
    <property type="component" value="Unassembled WGS sequence"/>
</dbReference>
<evidence type="ECO:0008006" key="4">
    <source>
        <dbReference type="Google" id="ProtNLM"/>
    </source>
</evidence>
<gene>
    <name evidence="2" type="ORF">SLEP1_g49459</name>
</gene>
<sequence>MMVCLVLVVEGCIRPSTLGLLFDYSSGHSYMNANMDIHEHIHGHSCMHTWAFMHAHMGVHTCMYKGIHSYMHMHAFIRS</sequence>
<feature type="chain" id="PRO_5043327385" description="Secreted protein" evidence="1">
    <location>
        <begin position="20"/>
        <end position="79"/>
    </location>
</feature>
<feature type="signal peptide" evidence="1">
    <location>
        <begin position="1"/>
        <end position="19"/>
    </location>
</feature>
<comment type="caution">
    <text evidence="2">The sequence shown here is derived from an EMBL/GenBank/DDBJ whole genome shotgun (WGS) entry which is preliminary data.</text>
</comment>
<proteinExistence type="predicted"/>
<reference evidence="2 3" key="1">
    <citation type="journal article" date="2021" name="Commun. Biol.">
        <title>The genome of Shorea leprosula (Dipterocarpaceae) highlights the ecological relevance of drought in aseasonal tropical rainforests.</title>
        <authorList>
            <person name="Ng K.K.S."/>
            <person name="Kobayashi M.J."/>
            <person name="Fawcett J.A."/>
            <person name="Hatakeyama M."/>
            <person name="Paape T."/>
            <person name="Ng C.H."/>
            <person name="Ang C.C."/>
            <person name="Tnah L.H."/>
            <person name="Lee C.T."/>
            <person name="Nishiyama T."/>
            <person name="Sese J."/>
            <person name="O'Brien M.J."/>
            <person name="Copetti D."/>
            <person name="Mohd Noor M.I."/>
            <person name="Ong R.C."/>
            <person name="Putra M."/>
            <person name="Sireger I.Z."/>
            <person name="Indrioko S."/>
            <person name="Kosugi Y."/>
            <person name="Izuno A."/>
            <person name="Isagi Y."/>
            <person name="Lee S.L."/>
            <person name="Shimizu K.K."/>
        </authorList>
    </citation>
    <scope>NUCLEOTIDE SEQUENCE [LARGE SCALE GENOMIC DNA]</scope>
    <source>
        <strain evidence="2">214</strain>
    </source>
</reference>
<dbReference type="AlphaFoldDB" id="A0AAV5M056"/>
<dbReference type="EMBL" id="BPVZ01000154">
    <property type="protein sequence ID" value="GKV41997.1"/>
    <property type="molecule type" value="Genomic_DNA"/>
</dbReference>
<organism evidence="2 3">
    <name type="scientific">Rubroshorea leprosula</name>
    <dbReference type="NCBI Taxonomy" id="152421"/>
    <lineage>
        <taxon>Eukaryota</taxon>
        <taxon>Viridiplantae</taxon>
        <taxon>Streptophyta</taxon>
        <taxon>Embryophyta</taxon>
        <taxon>Tracheophyta</taxon>
        <taxon>Spermatophyta</taxon>
        <taxon>Magnoliopsida</taxon>
        <taxon>eudicotyledons</taxon>
        <taxon>Gunneridae</taxon>
        <taxon>Pentapetalae</taxon>
        <taxon>rosids</taxon>
        <taxon>malvids</taxon>
        <taxon>Malvales</taxon>
        <taxon>Dipterocarpaceae</taxon>
        <taxon>Rubroshorea</taxon>
    </lineage>
</organism>
<evidence type="ECO:0000313" key="3">
    <source>
        <dbReference type="Proteomes" id="UP001054252"/>
    </source>
</evidence>
<evidence type="ECO:0000256" key="1">
    <source>
        <dbReference type="SAM" id="SignalP"/>
    </source>
</evidence>